<feature type="domain" description="DUF7088" evidence="3">
    <location>
        <begin position="38"/>
        <end position="149"/>
    </location>
</feature>
<dbReference type="Pfam" id="PF09822">
    <property type="entry name" value="ABC_transp_aux"/>
    <property type="match status" value="1"/>
</dbReference>
<sequence length="583" mass="66022">MLNKILKNKYWWLVILVLFSIITIVTSYIHFTVDLTAEKRFTLTQPTKNILENVEQPIEVQVFLTGDLPTNYKKLNVAVANLLDEYSELSHHNIHYSFEIPGEGMQDSVKANLYDSLARLGVVFENNQNFSEKDQKQSQQLIIPSALVSIDGKRPIAVDLRSSKTVFKNYNVVNDIPVEDKEATLNAAEALLEYKFSNAIDKLTRKDIPAIAYLVGNGEPIDLTINDLGESLRNDYRLGVLDLKKSYPNPKEINTLLIVKPSESFTDADKIKLDQYVMHGGKIIWFVDKLYASLDSIMSSKADYVAYDRNLQLDDILFKYGVRINGDLVQDLNCAKLPIVVGYNPDNSPRMQRMPWPYFPFLNAVNDNPITKNIDRVLPLFPSSIDTVSAEGITKTVLLATDTNSRAIASPALVSLNSWQDDPNFTTFNKAHIPVAVLLEGKFKSLYAHRLTQDVIDTIQRNIQSDFLSEANQSTQQIVVANAGIVTNSVNKTTGPMPMGEIPFDEYKFANKDFLLNSVDYLTNKNGLFIARNKTFVLRLLDKDKVEVQKGTWQIINIIIPIAIVIFTGFLFQYNRKRKYQLS</sequence>
<dbReference type="InterPro" id="IPR055396">
    <property type="entry name" value="DUF7088"/>
</dbReference>
<evidence type="ECO:0000313" key="4">
    <source>
        <dbReference type="EMBL" id="QES89483.1"/>
    </source>
</evidence>
<keyword evidence="5" id="KW-1185">Reference proteome</keyword>
<feature type="transmembrane region" description="Helical" evidence="1">
    <location>
        <begin position="12"/>
        <end position="31"/>
    </location>
</feature>
<feature type="domain" description="ABC-type uncharacterised transport system" evidence="2">
    <location>
        <begin position="209"/>
        <end position="518"/>
    </location>
</feature>
<dbReference type="EMBL" id="CP044016">
    <property type="protein sequence ID" value="QES89483.1"/>
    <property type="molecule type" value="Genomic_DNA"/>
</dbReference>
<keyword evidence="1" id="KW-1133">Transmembrane helix</keyword>
<accession>A0A5P2G8D4</accession>
<name>A0A5P2G8D4_9BACT</name>
<gene>
    <name evidence="4" type="primary">gldG</name>
    <name evidence="4" type="ORF">E0W69_012685</name>
</gene>
<keyword evidence="1" id="KW-0812">Transmembrane</keyword>
<dbReference type="InterPro" id="IPR019863">
    <property type="entry name" value="Motility-assoc_ABC-rel_GldG"/>
</dbReference>
<evidence type="ECO:0000259" key="3">
    <source>
        <dbReference type="Pfam" id="PF23357"/>
    </source>
</evidence>
<evidence type="ECO:0000259" key="2">
    <source>
        <dbReference type="Pfam" id="PF09822"/>
    </source>
</evidence>
<evidence type="ECO:0000313" key="5">
    <source>
        <dbReference type="Proteomes" id="UP000292424"/>
    </source>
</evidence>
<dbReference type="InterPro" id="IPR019196">
    <property type="entry name" value="ABC_transp_unknown"/>
</dbReference>
<dbReference type="OrthoDB" id="9777219at2"/>
<dbReference type="NCBIfam" id="TIGR03521">
    <property type="entry name" value="GldG"/>
    <property type="match status" value="1"/>
</dbReference>
<dbReference type="AlphaFoldDB" id="A0A5P2G8D4"/>
<reference evidence="4 5" key="1">
    <citation type="submission" date="2019-09" db="EMBL/GenBank/DDBJ databases">
        <title>Complete genome sequence of Arachidicoccus sp. B3-10 isolated from apple orchard soil.</title>
        <authorList>
            <person name="Kim H.S."/>
            <person name="Han K.-I."/>
            <person name="Suh M.K."/>
            <person name="Lee K.C."/>
            <person name="Eom M.K."/>
            <person name="Kim J.-S."/>
            <person name="Kang S.W."/>
            <person name="Sin Y."/>
            <person name="Lee J.-S."/>
        </authorList>
    </citation>
    <scope>NUCLEOTIDE SEQUENCE [LARGE SCALE GENOMIC DNA]</scope>
    <source>
        <strain evidence="4 5">B3-10</strain>
    </source>
</reference>
<dbReference type="KEGG" id="arac:E0W69_012685"/>
<keyword evidence="1" id="KW-0472">Membrane</keyword>
<dbReference type="Pfam" id="PF23357">
    <property type="entry name" value="DUF7088"/>
    <property type="match status" value="1"/>
</dbReference>
<dbReference type="Proteomes" id="UP000292424">
    <property type="component" value="Chromosome"/>
</dbReference>
<feature type="transmembrane region" description="Helical" evidence="1">
    <location>
        <begin position="553"/>
        <end position="572"/>
    </location>
</feature>
<proteinExistence type="predicted"/>
<protein>
    <submittedName>
        <fullName evidence="4">Gliding motility-associated ABC transporter substrate-binding protein GldG</fullName>
    </submittedName>
</protein>
<organism evidence="4 5">
    <name type="scientific">Rhizosphaericola mali</name>
    <dbReference type="NCBI Taxonomy" id="2545455"/>
    <lineage>
        <taxon>Bacteria</taxon>
        <taxon>Pseudomonadati</taxon>
        <taxon>Bacteroidota</taxon>
        <taxon>Chitinophagia</taxon>
        <taxon>Chitinophagales</taxon>
        <taxon>Chitinophagaceae</taxon>
        <taxon>Rhizosphaericola</taxon>
    </lineage>
</organism>
<evidence type="ECO:0000256" key="1">
    <source>
        <dbReference type="SAM" id="Phobius"/>
    </source>
</evidence>